<dbReference type="PIRSF" id="PIRSF000498">
    <property type="entry name" value="Riboflavin_syn_A"/>
    <property type="match status" value="1"/>
</dbReference>
<evidence type="ECO:0000259" key="4">
    <source>
        <dbReference type="PROSITE" id="PS51177"/>
    </source>
</evidence>
<dbReference type="InterPro" id="IPR023366">
    <property type="entry name" value="ATP_synth_asu-like_sf"/>
</dbReference>
<dbReference type="InterPro" id="IPR026017">
    <property type="entry name" value="Lumazine-bd_dom"/>
</dbReference>
<dbReference type="GO" id="GO:0004746">
    <property type="term" value="F:riboflavin synthase activity"/>
    <property type="evidence" value="ECO:0007669"/>
    <property type="project" value="UniProtKB-UniRule"/>
</dbReference>
<dbReference type="PROSITE" id="PS51177">
    <property type="entry name" value="LUMAZINE_BIND"/>
    <property type="match status" value="2"/>
</dbReference>
<evidence type="ECO:0000313" key="5">
    <source>
        <dbReference type="EMBL" id="QNI32599.1"/>
    </source>
</evidence>
<dbReference type="AlphaFoldDB" id="A0A7G8BJ79"/>
<feature type="domain" description="Lumazine-binding" evidence="4">
    <location>
        <begin position="99"/>
        <end position="202"/>
    </location>
</feature>
<gene>
    <name evidence="5" type="ORF">H7849_00815</name>
</gene>
<dbReference type="KEGG" id="adin:H7849_00815"/>
<evidence type="ECO:0000256" key="2">
    <source>
        <dbReference type="NCBIfam" id="TIGR00187"/>
    </source>
</evidence>
<dbReference type="RefSeq" id="WP_186743553.1">
    <property type="nucleotide sequence ID" value="NZ_CP060394.1"/>
</dbReference>
<dbReference type="PANTHER" id="PTHR21098:SF0">
    <property type="entry name" value="RIBOFLAVIN SYNTHASE"/>
    <property type="match status" value="1"/>
</dbReference>
<keyword evidence="1" id="KW-0677">Repeat</keyword>
<dbReference type="InterPro" id="IPR017938">
    <property type="entry name" value="Riboflavin_synthase-like_b-brl"/>
</dbReference>
<dbReference type="InterPro" id="IPR001783">
    <property type="entry name" value="Lumazine-bd"/>
</dbReference>
<reference evidence="5 6" key="1">
    <citation type="submission" date="2020-08" db="EMBL/GenBank/DDBJ databases">
        <title>Edaphobacter telluris sp. nov. and Acidobacterium dinghuensis sp. nov., two acidobacteria isolated from forest soil.</title>
        <authorList>
            <person name="Fu J."/>
            <person name="Qiu L."/>
        </authorList>
    </citation>
    <scope>NUCLEOTIDE SEQUENCE [LARGE SCALE GENOMIC DNA]</scope>
    <source>
        <strain evidence="5">4Y35</strain>
    </source>
</reference>
<sequence length="220" mass="23207">MFTGLIEATGKILSVVERAGTRRVAVSAPGLAERLRTGDSVAVSGTCLTALDISVDPPMFHADLAAETVARTSLAGLRPGTVVNLELPTPAGTPLGGHVVQGHVDATGTLLGLEPVSPDADPSKTDWWLRVAVPESVARYVVEKGSIAIEGISLTVAKFDGLSVTIAVIPHTYAHTNLHTLKAGDPVNLEADVMIKFFEQRQKSAPEFELTLDYLIANGY</sequence>
<dbReference type="Gene3D" id="2.40.30.20">
    <property type="match status" value="2"/>
</dbReference>
<keyword evidence="5" id="KW-0808">Transferase</keyword>
<accession>A0A7G8BJ79</accession>
<dbReference type="GO" id="GO:0009231">
    <property type="term" value="P:riboflavin biosynthetic process"/>
    <property type="evidence" value="ECO:0007669"/>
    <property type="project" value="TreeGrafter"/>
</dbReference>
<dbReference type="NCBIfam" id="TIGR00187">
    <property type="entry name" value="ribE"/>
    <property type="match status" value="1"/>
</dbReference>
<dbReference type="EMBL" id="CP060394">
    <property type="protein sequence ID" value="QNI32599.1"/>
    <property type="molecule type" value="Genomic_DNA"/>
</dbReference>
<proteinExistence type="predicted"/>
<keyword evidence="6" id="KW-1185">Reference proteome</keyword>
<organism evidence="5 6">
    <name type="scientific">Alloacidobacterium dinghuense</name>
    <dbReference type="NCBI Taxonomy" id="2763107"/>
    <lineage>
        <taxon>Bacteria</taxon>
        <taxon>Pseudomonadati</taxon>
        <taxon>Acidobacteriota</taxon>
        <taxon>Terriglobia</taxon>
        <taxon>Terriglobales</taxon>
        <taxon>Acidobacteriaceae</taxon>
        <taxon>Alloacidobacterium</taxon>
    </lineage>
</organism>
<name>A0A7G8BJ79_9BACT</name>
<evidence type="ECO:0000313" key="6">
    <source>
        <dbReference type="Proteomes" id="UP000515312"/>
    </source>
</evidence>
<feature type="repeat" description="Lumazine-binding" evidence="3">
    <location>
        <begin position="1"/>
        <end position="98"/>
    </location>
</feature>
<dbReference type="NCBIfam" id="NF006767">
    <property type="entry name" value="PRK09289.1"/>
    <property type="match status" value="1"/>
</dbReference>
<dbReference type="CDD" id="cd00402">
    <property type="entry name" value="Riboflavin_synthase_like"/>
    <property type="match status" value="1"/>
</dbReference>
<dbReference type="SUPFAM" id="SSF63380">
    <property type="entry name" value="Riboflavin synthase domain-like"/>
    <property type="match status" value="2"/>
</dbReference>
<evidence type="ECO:0000256" key="1">
    <source>
        <dbReference type="ARBA" id="ARBA00022737"/>
    </source>
</evidence>
<feature type="domain" description="Lumazine-binding" evidence="4">
    <location>
        <begin position="1"/>
        <end position="98"/>
    </location>
</feature>
<dbReference type="PANTHER" id="PTHR21098">
    <property type="entry name" value="RIBOFLAVIN SYNTHASE ALPHA CHAIN"/>
    <property type="match status" value="1"/>
</dbReference>
<dbReference type="Proteomes" id="UP000515312">
    <property type="component" value="Chromosome"/>
</dbReference>
<dbReference type="EC" id="2.5.1.9" evidence="2"/>
<feature type="repeat" description="Lumazine-binding" evidence="3">
    <location>
        <begin position="99"/>
        <end position="202"/>
    </location>
</feature>
<protein>
    <recommendedName>
        <fullName evidence="2">Riboflavin synthase</fullName>
        <ecNumber evidence="2">2.5.1.9</ecNumber>
    </recommendedName>
</protein>
<dbReference type="Pfam" id="PF00677">
    <property type="entry name" value="Lum_binding"/>
    <property type="match status" value="2"/>
</dbReference>
<evidence type="ECO:0000256" key="3">
    <source>
        <dbReference type="PROSITE-ProRule" id="PRU00524"/>
    </source>
</evidence>